<sequence>QGRRRRRREQRLRQLQELQRRDAGAGSSPRPRWAPPSVQREQQRLRRRLVGVASRPRQPWGPDPGGERVTEGCSRRRPEGRGRWRSQRPRASPPRPGARQQLRGWHRHPGGDQPQGEQRAKVHGPGGAPGSQELCPHIRDEIDFFYCPWDDSSGMNRGYVFMNFMDFQRANAFQYTWANKEIRQGDAMTRIRIQKAKPQGLVNSVKFFSDAGALNQELCHRPLVRDAGGTLKPLYAESFELPAGQGGSWLFGQPGSRGNGHAGARTRGGDAGGHGPAPGAGLCAWPTPQQGGLDYGVGAPLQPVWPVQAAGEAPDADAGGTVATAEGGQMLPGMEVAYMIMPMEYINSGYNSGYFPTMVVADPSGATRLPAAPAVAEAAGGWLGSGGTAGGCERRGVGCRVQGAPRSLLGQGSGQR</sequence>
<keyword evidence="3" id="KW-1185">Reference proteome</keyword>
<evidence type="ECO:0008006" key="4">
    <source>
        <dbReference type="Google" id="ProtNLM"/>
    </source>
</evidence>
<dbReference type="EMBL" id="CAUYUJ010012636">
    <property type="protein sequence ID" value="CAK0834348.1"/>
    <property type="molecule type" value="Genomic_DNA"/>
</dbReference>
<feature type="compositionally biased region" description="Gly residues" evidence="1">
    <location>
        <begin position="269"/>
        <end position="278"/>
    </location>
</feature>
<protein>
    <recommendedName>
        <fullName evidence="4">Mei2-like C-terminal RNA recognition motif domain-containing protein</fullName>
    </recommendedName>
</protein>
<reference evidence="2" key="1">
    <citation type="submission" date="2023-10" db="EMBL/GenBank/DDBJ databases">
        <authorList>
            <person name="Chen Y."/>
            <person name="Shah S."/>
            <person name="Dougan E. K."/>
            <person name="Thang M."/>
            <person name="Chan C."/>
        </authorList>
    </citation>
    <scope>NUCLEOTIDE SEQUENCE [LARGE SCALE GENOMIC DNA]</scope>
</reference>
<feature type="compositionally biased region" description="Basic and acidic residues" evidence="1">
    <location>
        <begin position="65"/>
        <end position="82"/>
    </location>
</feature>
<feature type="region of interest" description="Disordered" evidence="1">
    <location>
        <begin position="256"/>
        <end position="278"/>
    </location>
</feature>
<dbReference type="Proteomes" id="UP001189429">
    <property type="component" value="Unassembled WGS sequence"/>
</dbReference>
<evidence type="ECO:0000313" key="2">
    <source>
        <dbReference type="EMBL" id="CAK0834348.1"/>
    </source>
</evidence>
<organism evidence="2 3">
    <name type="scientific">Prorocentrum cordatum</name>
    <dbReference type="NCBI Taxonomy" id="2364126"/>
    <lineage>
        <taxon>Eukaryota</taxon>
        <taxon>Sar</taxon>
        <taxon>Alveolata</taxon>
        <taxon>Dinophyceae</taxon>
        <taxon>Prorocentrales</taxon>
        <taxon>Prorocentraceae</taxon>
        <taxon>Prorocentrum</taxon>
    </lineage>
</organism>
<feature type="region of interest" description="Disordered" evidence="1">
    <location>
        <begin position="1"/>
        <end position="132"/>
    </location>
</feature>
<feature type="compositionally biased region" description="Basic residues" evidence="1">
    <location>
        <begin position="1"/>
        <end position="10"/>
    </location>
</feature>
<comment type="caution">
    <text evidence="2">The sequence shown here is derived from an EMBL/GenBank/DDBJ whole genome shotgun (WGS) entry which is preliminary data.</text>
</comment>
<name>A0ABN9SQZ6_9DINO</name>
<accession>A0ABN9SQZ6</accession>
<evidence type="ECO:0000256" key="1">
    <source>
        <dbReference type="SAM" id="MobiDB-lite"/>
    </source>
</evidence>
<feature type="compositionally biased region" description="Basic and acidic residues" evidence="1">
    <location>
        <begin position="11"/>
        <end position="23"/>
    </location>
</feature>
<proteinExistence type="predicted"/>
<feature type="non-terminal residue" evidence="2">
    <location>
        <position position="1"/>
    </location>
</feature>
<evidence type="ECO:0000313" key="3">
    <source>
        <dbReference type="Proteomes" id="UP001189429"/>
    </source>
</evidence>
<gene>
    <name evidence="2" type="ORF">PCOR1329_LOCUS31792</name>
</gene>